<dbReference type="AlphaFoldDB" id="A0A1Y0IC19"/>
<dbReference type="InterPro" id="IPR020097">
    <property type="entry name" value="PsdUridine_synth_TruA_a/b_dom"/>
</dbReference>
<evidence type="ECO:0000256" key="1">
    <source>
        <dbReference type="ARBA" id="ARBA00009375"/>
    </source>
</evidence>
<evidence type="ECO:0000313" key="9">
    <source>
        <dbReference type="EMBL" id="ARU57316.1"/>
    </source>
</evidence>
<dbReference type="Pfam" id="PF01416">
    <property type="entry name" value="PseudoU_synth_1"/>
    <property type="match status" value="1"/>
</dbReference>
<evidence type="ECO:0000313" key="10">
    <source>
        <dbReference type="Proteomes" id="UP000196027"/>
    </source>
</evidence>
<evidence type="ECO:0000259" key="8">
    <source>
        <dbReference type="Pfam" id="PF01416"/>
    </source>
</evidence>
<dbReference type="Gene3D" id="3.30.70.580">
    <property type="entry name" value="Pseudouridine synthase I, catalytic domain, N-terminal subdomain"/>
    <property type="match status" value="1"/>
</dbReference>
<dbReference type="PANTHER" id="PTHR11142:SF0">
    <property type="entry name" value="TRNA PSEUDOURIDINE SYNTHASE-LIKE 1"/>
    <property type="match status" value="1"/>
</dbReference>
<dbReference type="RefSeq" id="WP_087462222.1">
    <property type="nucleotide sequence ID" value="NZ_CP021425.1"/>
</dbReference>
<keyword evidence="2 4" id="KW-0819">tRNA processing</keyword>
<accession>A0A1Y0IC19</accession>
<comment type="subunit">
    <text evidence="4">Homodimer.</text>
</comment>
<keyword evidence="3 4" id="KW-0413">Isomerase</keyword>
<dbReference type="InterPro" id="IPR020103">
    <property type="entry name" value="PsdUridine_synth_cat_dom_sf"/>
</dbReference>
<reference evidence="9 10" key="1">
    <citation type="submission" date="2017-05" db="EMBL/GenBank/DDBJ databases">
        <title>Genomic insights into alkan degradation activity of Oleiphilus messinensis.</title>
        <authorList>
            <person name="Kozyavkin S.A."/>
            <person name="Slesarev A.I."/>
            <person name="Golyshin P.N."/>
            <person name="Korzhenkov A."/>
            <person name="Golyshina O.N."/>
            <person name="Toshchakov S.V."/>
        </authorList>
    </citation>
    <scope>NUCLEOTIDE SEQUENCE [LARGE SCALE GENOMIC DNA]</scope>
    <source>
        <strain evidence="9 10">ME102</strain>
    </source>
</reference>
<name>A0A1Y0IC19_9GAMM</name>
<dbReference type="CDD" id="cd02570">
    <property type="entry name" value="PseudoU_synth_EcTruA"/>
    <property type="match status" value="1"/>
</dbReference>
<comment type="catalytic activity">
    <reaction evidence="4 7">
        <text>uridine(38/39/40) in tRNA = pseudouridine(38/39/40) in tRNA</text>
        <dbReference type="Rhea" id="RHEA:22376"/>
        <dbReference type="Rhea" id="RHEA-COMP:10085"/>
        <dbReference type="Rhea" id="RHEA-COMP:10087"/>
        <dbReference type="ChEBI" id="CHEBI:65314"/>
        <dbReference type="ChEBI" id="CHEBI:65315"/>
        <dbReference type="EC" id="5.4.99.12"/>
    </reaction>
</comment>
<dbReference type="InterPro" id="IPR001406">
    <property type="entry name" value="PsdUridine_synth_TruA"/>
</dbReference>
<protein>
    <recommendedName>
        <fullName evidence="4">tRNA pseudouridine synthase A</fullName>
        <ecNumber evidence="4">5.4.99.12</ecNumber>
    </recommendedName>
    <alternativeName>
        <fullName evidence="4">tRNA pseudouridine(38-40) synthase</fullName>
    </alternativeName>
    <alternativeName>
        <fullName evidence="4">tRNA pseudouridylate synthase I</fullName>
    </alternativeName>
    <alternativeName>
        <fullName evidence="4">tRNA-uridine isomerase I</fullName>
    </alternativeName>
</protein>
<dbReference type="GO" id="GO:0003723">
    <property type="term" value="F:RNA binding"/>
    <property type="evidence" value="ECO:0007669"/>
    <property type="project" value="InterPro"/>
</dbReference>
<evidence type="ECO:0000256" key="4">
    <source>
        <dbReference type="HAMAP-Rule" id="MF_00171"/>
    </source>
</evidence>
<dbReference type="KEGG" id="ome:OLMES_3275"/>
<feature type="domain" description="Pseudouridine synthase I TruA alpha/beta" evidence="8">
    <location>
        <begin position="158"/>
        <end position="260"/>
    </location>
</feature>
<feature type="binding site" evidence="4 6">
    <location>
        <position position="125"/>
    </location>
    <ligand>
        <name>substrate</name>
    </ligand>
</feature>
<dbReference type="NCBIfam" id="TIGR00071">
    <property type="entry name" value="hisT_truA"/>
    <property type="match status" value="1"/>
</dbReference>
<dbReference type="InterPro" id="IPR020095">
    <property type="entry name" value="PsdUridine_synth_TruA_C"/>
</dbReference>
<dbReference type="EMBL" id="CP021425">
    <property type="protein sequence ID" value="ARU57316.1"/>
    <property type="molecule type" value="Genomic_DNA"/>
</dbReference>
<dbReference type="PIRSF" id="PIRSF001430">
    <property type="entry name" value="tRNA_psdUrid_synth"/>
    <property type="match status" value="1"/>
</dbReference>
<comment type="function">
    <text evidence="4">Formation of pseudouridine at positions 38, 39 and 40 in the anticodon stem and loop of transfer RNAs.</text>
</comment>
<evidence type="ECO:0000256" key="6">
    <source>
        <dbReference type="PIRSR" id="PIRSR001430-2"/>
    </source>
</evidence>
<sequence>MKNESDSTASSRIGAGRIFCIVEYDGAGYRGWQIQNNGVPSVQGALEYGLSKVANVPVSTTCAGRTDAAVHGTAQVVHFDCPVVRDQRAWLLGVNTNLPDDVRLLHIDNAASDFHARFSATARRYRYVIYNHSLRPSLMRNLVTWQFRPLDADRMHAAAQSLIGELDFSSFRAVGCQSKTPFRNVHFINVTRYHRYVVIDIQANAFLHHMVRNIAGVLMEIGCGKKPVSWCGEVLALKDRTRGGVTAPPEGLYLVNVQYPEAFAIPDLGLGPEFLQQPE</sequence>
<dbReference type="OrthoDB" id="9811823at2"/>
<evidence type="ECO:0000256" key="5">
    <source>
        <dbReference type="PIRSR" id="PIRSR001430-1"/>
    </source>
</evidence>
<dbReference type="HAMAP" id="MF_00171">
    <property type="entry name" value="TruA"/>
    <property type="match status" value="1"/>
</dbReference>
<evidence type="ECO:0000256" key="7">
    <source>
        <dbReference type="RuleBase" id="RU003792"/>
    </source>
</evidence>
<proteinExistence type="inferred from homology"/>
<dbReference type="EC" id="5.4.99.12" evidence="4"/>
<dbReference type="GO" id="GO:0160147">
    <property type="term" value="F:tRNA pseudouridine(38-40) synthase activity"/>
    <property type="evidence" value="ECO:0007669"/>
    <property type="project" value="UniProtKB-EC"/>
</dbReference>
<dbReference type="FunFam" id="3.30.70.580:FF:000001">
    <property type="entry name" value="tRNA pseudouridine synthase A"/>
    <property type="match status" value="1"/>
</dbReference>
<evidence type="ECO:0000256" key="3">
    <source>
        <dbReference type="ARBA" id="ARBA00023235"/>
    </source>
</evidence>
<evidence type="ECO:0000256" key="2">
    <source>
        <dbReference type="ARBA" id="ARBA00022694"/>
    </source>
</evidence>
<dbReference type="PANTHER" id="PTHR11142">
    <property type="entry name" value="PSEUDOURIDYLATE SYNTHASE"/>
    <property type="match status" value="1"/>
</dbReference>
<dbReference type="GO" id="GO:0031119">
    <property type="term" value="P:tRNA pseudouridine synthesis"/>
    <property type="evidence" value="ECO:0007669"/>
    <property type="project" value="UniProtKB-UniRule"/>
</dbReference>
<comment type="caution">
    <text evidence="4">Lacks conserved residue(s) required for the propagation of feature annotation.</text>
</comment>
<gene>
    <name evidence="4" type="primary">truA</name>
    <name evidence="9" type="ORF">OLMES_3275</name>
</gene>
<organism evidence="9 10">
    <name type="scientific">Oleiphilus messinensis</name>
    <dbReference type="NCBI Taxonomy" id="141451"/>
    <lineage>
        <taxon>Bacteria</taxon>
        <taxon>Pseudomonadati</taxon>
        <taxon>Pseudomonadota</taxon>
        <taxon>Gammaproteobacteria</taxon>
        <taxon>Oceanospirillales</taxon>
        <taxon>Oleiphilaceae</taxon>
        <taxon>Oleiphilus</taxon>
    </lineage>
</organism>
<feature type="active site" description="Nucleophile" evidence="4 5">
    <location>
        <position position="67"/>
    </location>
</feature>
<dbReference type="SUPFAM" id="SSF55120">
    <property type="entry name" value="Pseudouridine synthase"/>
    <property type="match status" value="1"/>
</dbReference>
<dbReference type="Proteomes" id="UP000196027">
    <property type="component" value="Chromosome"/>
</dbReference>
<dbReference type="FunFam" id="3.30.70.660:FF:000001">
    <property type="entry name" value="tRNA pseudouridine synthase A"/>
    <property type="match status" value="1"/>
</dbReference>
<dbReference type="InterPro" id="IPR020094">
    <property type="entry name" value="TruA/RsuA/RluB/E/F_N"/>
</dbReference>
<dbReference type="Gene3D" id="3.30.70.660">
    <property type="entry name" value="Pseudouridine synthase I, catalytic domain, C-terminal subdomain"/>
    <property type="match status" value="1"/>
</dbReference>
<comment type="similarity">
    <text evidence="1 4 7">Belongs to the tRNA pseudouridine synthase TruA family.</text>
</comment>
<keyword evidence="10" id="KW-1185">Reference proteome</keyword>